<evidence type="ECO:0000256" key="9">
    <source>
        <dbReference type="ARBA" id="ARBA00022786"/>
    </source>
</evidence>
<comment type="catalytic activity">
    <reaction evidence="1">
        <text>S-ubiquitinyl-[E2 ubiquitin-conjugating enzyme]-L-cysteine + [acceptor protein]-L-lysine = [E2 ubiquitin-conjugating enzyme]-L-cysteine + N(6)-ubiquitinyl-[acceptor protein]-L-lysine.</text>
        <dbReference type="EC" id="2.3.2.27"/>
    </reaction>
</comment>
<evidence type="ECO:0000256" key="2">
    <source>
        <dbReference type="ARBA" id="ARBA00004167"/>
    </source>
</evidence>
<dbReference type="Pfam" id="PF13639">
    <property type="entry name" value="zf-RING_2"/>
    <property type="match status" value="1"/>
</dbReference>
<evidence type="ECO:0000313" key="18">
    <source>
        <dbReference type="EMBL" id="KAL3532009.1"/>
    </source>
</evidence>
<evidence type="ECO:0000256" key="6">
    <source>
        <dbReference type="ARBA" id="ARBA00022692"/>
    </source>
</evidence>
<evidence type="ECO:0000256" key="12">
    <source>
        <dbReference type="ARBA" id="ARBA00023136"/>
    </source>
</evidence>
<keyword evidence="8 14" id="KW-0863">Zinc-finger</keyword>
<dbReference type="Gene3D" id="3.30.40.10">
    <property type="entry name" value="Zinc/RING finger domain, C3HC4 (zinc finger)"/>
    <property type="match status" value="1"/>
</dbReference>
<dbReference type="EC" id="2.3.2.27" evidence="4"/>
<comment type="pathway">
    <text evidence="3">Protein modification; protein ubiquitination.</text>
</comment>
<evidence type="ECO:0000256" key="7">
    <source>
        <dbReference type="ARBA" id="ARBA00022723"/>
    </source>
</evidence>
<feature type="compositionally biased region" description="Polar residues" evidence="15">
    <location>
        <begin position="167"/>
        <end position="176"/>
    </location>
</feature>
<protein>
    <recommendedName>
        <fullName evidence="4">RING-type E3 ubiquitin transferase</fullName>
        <ecNumber evidence="4">2.3.2.27</ecNumber>
    </recommendedName>
</protein>
<evidence type="ECO:0000256" key="13">
    <source>
        <dbReference type="ARBA" id="ARBA00024209"/>
    </source>
</evidence>
<dbReference type="SUPFAM" id="SSF57850">
    <property type="entry name" value="RING/U-box"/>
    <property type="match status" value="1"/>
</dbReference>
<evidence type="ECO:0000313" key="19">
    <source>
        <dbReference type="Proteomes" id="UP001630127"/>
    </source>
</evidence>
<evidence type="ECO:0000259" key="17">
    <source>
        <dbReference type="PROSITE" id="PS50089"/>
    </source>
</evidence>
<organism evidence="18 19">
    <name type="scientific">Cinchona calisaya</name>
    <dbReference type="NCBI Taxonomy" id="153742"/>
    <lineage>
        <taxon>Eukaryota</taxon>
        <taxon>Viridiplantae</taxon>
        <taxon>Streptophyta</taxon>
        <taxon>Embryophyta</taxon>
        <taxon>Tracheophyta</taxon>
        <taxon>Spermatophyta</taxon>
        <taxon>Magnoliopsida</taxon>
        <taxon>eudicotyledons</taxon>
        <taxon>Gunneridae</taxon>
        <taxon>Pentapetalae</taxon>
        <taxon>asterids</taxon>
        <taxon>lamiids</taxon>
        <taxon>Gentianales</taxon>
        <taxon>Rubiaceae</taxon>
        <taxon>Cinchonoideae</taxon>
        <taxon>Cinchoneae</taxon>
        <taxon>Cinchona</taxon>
    </lineage>
</organism>
<evidence type="ECO:0000256" key="10">
    <source>
        <dbReference type="ARBA" id="ARBA00022833"/>
    </source>
</evidence>
<keyword evidence="9" id="KW-0833">Ubl conjugation pathway</keyword>
<feature type="domain" description="RING-type" evidence="17">
    <location>
        <begin position="90"/>
        <end position="132"/>
    </location>
</feature>
<keyword evidence="12 16" id="KW-0472">Membrane</keyword>
<dbReference type="CDD" id="cd16461">
    <property type="entry name" value="RING-H2_EL5-like"/>
    <property type="match status" value="1"/>
</dbReference>
<evidence type="ECO:0000256" key="1">
    <source>
        <dbReference type="ARBA" id="ARBA00000900"/>
    </source>
</evidence>
<keyword evidence="6 16" id="KW-0812">Transmembrane</keyword>
<dbReference type="InterPro" id="IPR013083">
    <property type="entry name" value="Znf_RING/FYVE/PHD"/>
</dbReference>
<proteinExistence type="inferred from homology"/>
<evidence type="ECO:0000256" key="4">
    <source>
        <dbReference type="ARBA" id="ARBA00012483"/>
    </source>
</evidence>
<dbReference type="InterPro" id="IPR001841">
    <property type="entry name" value="Znf_RING"/>
</dbReference>
<keyword evidence="10" id="KW-0862">Zinc</keyword>
<evidence type="ECO:0000256" key="11">
    <source>
        <dbReference type="ARBA" id="ARBA00022989"/>
    </source>
</evidence>
<comment type="similarity">
    <text evidence="13">Belongs to the RING-type zinc finger family. ATL subfamily.</text>
</comment>
<dbReference type="InterPro" id="IPR044600">
    <property type="entry name" value="ATL1/ATL16-like"/>
</dbReference>
<dbReference type="PANTHER" id="PTHR46913">
    <property type="entry name" value="RING-H2 FINGER PROTEIN ATL16"/>
    <property type="match status" value="1"/>
</dbReference>
<keyword evidence="5" id="KW-0808">Transferase</keyword>
<dbReference type="Proteomes" id="UP001630127">
    <property type="component" value="Unassembled WGS sequence"/>
</dbReference>
<feature type="region of interest" description="Disordered" evidence="15">
    <location>
        <begin position="142"/>
        <end position="176"/>
    </location>
</feature>
<comment type="caution">
    <text evidence="18">The sequence shown here is derived from an EMBL/GenBank/DDBJ whole genome shotgun (WGS) entry which is preliminary data.</text>
</comment>
<dbReference type="AlphaFoldDB" id="A0ABD3ALP7"/>
<dbReference type="PANTHER" id="PTHR46913:SF1">
    <property type="entry name" value="RING-H2 FINGER PROTEIN ATL16"/>
    <property type="match status" value="1"/>
</dbReference>
<evidence type="ECO:0000256" key="8">
    <source>
        <dbReference type="ARBA" id="ARBA00022771"/>
    </source>
</evidence>
<keyword evidence="7" id="KW-0479">Metal-binding</keyword>
<dbReference type="GO" id="GO:0061630">
    <property type="term" value="F:ubiquitin protein ligase activity"/>
    <property type="evidence" value="ECO:0007669"/>
    <property type="project" value="UniProtKB-EC"/>
</dbReference>
<evidence type="ECO:0000256" key="15">
    <source>
        <dbReference type="SAM" id="MobiDB-lite"/>
    </source>
</evidence>
<dbReference type="GO" id="GO:0016020">
    <property type="term" value="C:membrane"/>
    <property type="evidence" value="ECO:0007669"/>
    <property type="project" value="UniProtKB-SubCell"/>
</dbReference>
<gene>
    <name evidence="18" type="ORF">ACH5RR_005530</name>
</gene>
<dbReference type="EMBL" id="JBJUIK010000003">
    <property type="protein sequence ID" value="KAL3532009.1"/>
    <property type="molecule type" value="Genomic_DNA"/>
</dbReference>
<comment type="subcellular location">
    <subcellularLocation>
        <location evidence="2">Membrane</location>
        <topology evidence="2">Single-pass membrane protein</topology>
    </subcellularLocation>
</comment>
<keyword evidence="19" id="KW-1185">Reference proteome</keyword>
<evidence type="ECO:0000256" key="3">
    <source>
        <dbReference type="ARBA" id="ARBA00004906"/>
    </source>
</evidence>
<sequence length="269" mass="29548">MDNLNIPEKSFYIPLLISLAGVLSTCIALVVYRFIIVKYCMSGTSIDATAAQSAPILSMGVDEKLLKTIPIIAYSTESDSNLFCVDQAECVVCLGELEHGEMVRLLPNCNHAFHVQCIDEWFLAHTSCPICRSPILSDAEAPPVLDNPFPSPPQNDYDEPRRDNQNDDGCSSSGVKGQSLALIRHCGSLVWPTERPPSSTTRVITGLKRSLSLDQSSVIIDIQREDSSSSSSKDDIVVASSTSGGAKSKYANKKSRFEIIYYIQRPFHR</sequence>
<reference evidence="18 19" key="1">
    <citation type="submission" date="2024-11" db="EMBL/GenBank/DDBJ databases">
        <title>A near-complete genome assembly of Cinchona calisaya.</title>
        <authorList>
            <person name="Lian D.C."/>
            <person name="Zhao X.W."/>
            <person name="Wei L."/>
        </authorList>
    </citation>
    <scope>NUCLEOTIDE SEQUENCE [LARGE SCALE GENOMIC DNA]</scope>
    <source>
        <tissue evidence="18">Nenye</tissue>
    </source>
</reference>
<evidence type="ECO:0000256" key="5">
    <source>
        <dbReference type="ARBA" id="ARBA00022679"/>
    </source>
</evidence>
<dbReference type="PROSITE" id="PS50089">
    <property type="entry name" value="ZF_RING_2"/>
    <property type="match status" value="1"/>
</dbReference>
<dbReference type="SMART" id="SM00184">
    <property type="entry name" value="RING"/>
    <property type="match status" value="1"/>
</dbReference>
<feature type="transmembrane region" description="Helical" evidence="16">
    <location>
        <begin position="12"/>
        <end position="35"/>
    </location>
</feature>
<dbReference type="GO" id="GO:0008270">
    <property type="term" value="F:zinc ion binding"/>
    <property type="evidence" value="ECO:0007669"/>
    <property type="project" value="UniProtKB-KW"/>
</dbReference>
<evidence type="ECO:0000256" key="16">
    <source>
        <dbReference type="SAM" id="Phobius"/>
    </source>
</evidence>
<accession>A0ABD3ALP7</accession>
<evidence type="ECO:0000256" key="14">
    <source>
        <dbReference type="PROSITE-ProRule" id="PRU00175"/>
    </source>
</evidence>
<name>A0ABD3ALP7_9GENT</name>
<keyword evidence="11 16" id="KW-1133">Transmembrane helix</keyword>